<dbReference type="SMART" id="SM00066">
    <property type="entry name" value="GAL4"/>
    <property type="match status" value="1"/>
</dbReference>
<evidence type="ECO:0000256" key="1">
    <source>
        <dbReference type="ARBA" id="ARBA00022723"/>
    </source>
</evidence>
<gene>
    <name evidence="8" type="ORF">AUEXF2481DRAFT_37416</name>
</gene>
<dbReference type="PROSITE" id="PS00463">
    <property type="entry name" value="ZN2_CY6_FUNGAL_1"/>
    <property type="match status" value="1"/>
</dbReference>
<dbReference type="GO" id="GO:0008270">
    <property type="term" value="F:zinc ion binding"/>
    <property type="evidence" value="ECO:0007669"/>
    <property type="project" value="InterPro"/>
</dbReference>
<dbReference type="GO" id="GO:0003677">
    <property type="term" value="F:DNA binding"/>
    <property type="evidence" value="ECO:0007669"/>
    <property type="project" value="UniProtKB-KW"/>
</dbReference>
<dbReference type="Pfam" id="PF00172">
    <property type="entry name" value="Zn_clus"/>
    <property type="match status" value="1"/>
</dbReference>
<evidence type="ECO:0000256" key="3">
    <source>
        <dbReference type="ARBA" id="ARBA00023015"/>
    </source>
</evidence>
<dbReference type="PANTHER" id="PTHR36206:SF12">
    <property type="entry name" value="ASPERCRYPTIN BIOSYNTHESIS CLUSTER-SPECIFIC TRANSCRIPTION REGULATOR ATNN-RELATED"/>
    <property type="match status" value="1"/>
</dbReference>
<organism evidence="8 9">
    <name type="scientific">Aureobasidium subglaciale (strain EXF-2481)</name>
    <name type="common">Aureobasidium pullulans var. subglaciale</name>
    <dbReference type="NCBI Taxonomy" id="1043005"/>
    <lineage>
        <taxon>Eukaryota</taxon>
        <taxon>Fungi</taxon>
        <taxon>Dikarya</taxon>
        <taxon>Ascomycota</taxon>
        <taxon>Pezizomycotina</taxon>
        <taxon>Dothideomycetes</taxon>
        <taxon>Dothideomycetidae</taxon>
        <taxon>Dothideales</taxon>
        <taxon>Saccotheciaceae</taxon>
        <taxon>Aureobasidium</taxon>
    </lineage>
</organism>
<keyword evidence="6" id="KW-0539">Nucleus</keyword>
<dbReference type="RefSeq" id="XP_013346327.1">
    <property type="nucleotide sequence ID" value="XM_013490873.1"/>
</dbReference>
<reference evidence="8 9" key="1">
    <citation type="journal article" date="2014" name="BMC Genomics">
        <title>Genome sequencing of four Aureobasidium pullulans varieties: biotechnological potential, stress tolerance, and description of new species.</title>
        <authorList>
            <person name="Gostin Ar C."/>
            <person name="Ohm R.A."/>
            <person name="Kogej T."/>
            <person name="Sonjak S."/>
            <person name="Turk M."/>
            <person name="Zajc J."/>
            <person name="Zalar P."/>
            <person name="Grube M."/>
            <person name="Sun H."/>
            <person name="Han J."/>
            <person name="Sharma A."/>
            <person name="Chiniquy J."/>
            <person name="Ngan C.Y."/>
            <person name="Lipzen A."/>
            <person name="Barry K."/>
            <person name="Grigoriev I.V."/>
            <person name="Gunde-Cimerman N."/>
        </authorList>
    </citation>
    <scope>NUCLEOTIDE SEQUENCE [LARGE SCALE GENOMIC DNA]</scope>
    <source>
        <strain evidence="8 9">EXF-2481</strain>
    </source>
</reference>
<dbReference type="PROSITE" id="PS50048">
    <property type="entry name" value="ZN2_CY6_FUNGAL_2"/>
    <property type="match status" value="1"/>
</dbReference>
<evidence type="ECO:0000259" key="7">
    <source>
        <dbReference type="PROSITE" id="PS50048"/>
    </source>
</evidence>
<dbReference type="EMBL" id="KL584753">
    <property type="protein sequence ID" value="KEQ97860.1"/>
    <property type="molecule type" value="Genomic_DNA"/>
</dbReference>
<keyword evidence="1" id="KW-0479">Metal-binding</keyword>
<keyword evidence="5" id="KW-0804">Transcription</keyword>
<dbReference type="GO" id="GO:0000981">
    <property type="term" value="F:DNA-binding transcription factor activity, RNA polymerase II-specific"/>
    <property type="evidence" value="ECO:0007669"/>
    <property type="project" value="InterPro"/>
</dbReference>
<dbReference type="InterPro" id="IPR036864">
    <property type="entry name" value="Zn2-C6_fun-type_DNA-bd_sf"/>
</dbReference>
<evidence type="ECO:0000256" key="5">
    <source>
        <dbReference type="ARBA" id="ARBA00023163"/>
    </source>
</evidence>
<dbReference type="Proteomes" id="UP000030641">
    <property type="component" value="Unassembled WGS sequence"/>
</dbReference>
<evidence type="ECO:0000256" key="2">
    <source>
        <dbReference type="ARBA" id="ARBA00022833"/>
    </source>
</evidence>
<evidence type="ECO:0000256" key="4">
    <source>
        <dbReference type="ARBA" id="ARBA00023125"/>
    </source>
</evidence>
<dbReference type="InterPro" id="IPR001138">
    <property type="entry name" value="Zn2Cys6_DnaBD"/>
</dbReference>
<protein>
    <recommendedName>
        <fullName evidence="7">Zn(2)-C6 fungal-type domain-containing protein</fullName>
    </recommendedName>
</protein>
<keyword evidence="4" id="KW-0238">DNA-binding</keyword>
<dbReference type="OMA" id="RACHIRE"/>
<dbReference type="SUPFAM" id="SSF57701">
    <property type="entry name" value="Zn2/Cys6 DNA-binding domain"/>
    <property type="match status" value="1"/>
</dbReference>
<keyword evidence="9" id="KW-1185">Reference proteome</keyword>
<name>A0A074YJI5_AURSE</name>
<dbReference type="InterPro" id="IPR021858">
    <property type="entry name" value="Fun_TF"/>
</dbReference>
<keyword evidence="3" id="KW-0805">Transcription regulation</keyword>
<dbReference type="Pfam" id="PF11951">
    <property type="entry name" value="Fungal_trans_2"/>
    <property type="match status" value="1"/>
</dbReference>
<dbReference type="STRING" id="1043005.A0A074YJI5"/>
<dbReference type="AlphaFoldDB" id="A0A074YJI5"/>
<dbReference type="InterPro" id="IPR052360">
    <property type="entry name" value="Transcr_Regulatory_Proteins"/>
</dbReference>
<evidence type="ECO:0000313" key="8">
    <source>
        <dbReference type="EMBL" id="KEQ97860.1"/>
    </source>
</evidence>
<feature type="domain" description="Zn(2)-C6 fungal-type" evidence="7">
    <location>
        <begin position="20"/>
        <end position="48"/>
    </location>
</feature>
<keyword evidence="2" id="KW-0862">Zinc</keyword>
<dbReference type="HOGENOM" id="CLU_011409_6_0_1"/>
<dbReference type="CDD" id="cd00067">
    <property type="entry name" value="GAL4"/>
    <property type="match status" value="1"/>
</dbReference>
<sequence>MSGTQVTKRKRSYKSRTRTGCITCRIRRVKCDEEHPSCRKCVSTGRKCDGYVVSRAASPSCYRDLSLNLFKPGEEAGAIEFFLRVSIDQLSGNSQPEFWRRHIIQLAHQDTGTRHGLLALAHLHRDFTNHKTQSTRNQSALRHYNIAIQHHVTSMVEGPQDAMQSGSFISTAIIFICVELMQGHIASAVSLLQRAVTLIPATATRLISLHEDLVGRLQIQAKRLVSKDLWGPHDSQHKKICHNPGSKRKPDWKNPYQNLSKDGAALCEEPSLWEKIQWACSITEVADGIEHATLSARERAAADVVRIRKLLVTTFMLADEVQSAQEEERAVLSDSLLPIYRAIIALAERIMGLSPLEQNNTLPHTPCFTLDMGIIGPLYEVAWRCRDPEIRRRIIDLLRRSNRQEGLLRSSIYARIVETIVDIEEGGLSPVLKSGDIPLCARMAKPSLSFDLTTSKLFISYRLLLASDLDTLYCREITGID</sequence>
<dbReference type="Gene3D" id="4.10.240.10">
    <property type="entry name" value="Zn(2)-C6 fungal-type DNA-binding domain"/>
    <property type="match status" value="1"/>
</dbReference>
<dbReference type="InParanoid" id="A0A074YJI5"/>
<proteinExistence type="predicted"/>
<dbReference type="GeneID" id="25365839"/>
<dbReference type="OrthoDB" id="2593732at2759"/>
<evidence type="ECO:0000256" key="6">
    <source>
        <dbReference type="ARBA" id="ARBA00023242"/>
    </source>
</evidence>
<accession>A0A074YJI5</accession>
<evidence type="ECO:0000313" key="9">
    <source>
        <dbReference type="Proteomes" id="UP000030641"/>
    </source>
</evidence>
<dbReference type="PANTHER" id="PTHR36206">
    <property type="entry name" value="ASPERCRYPTIN BIOSYNTHESIS CLUSTER-SPECIFIC TRANSCRIPTION REGULATOR ATNN-RELATED"/>
    <property type="match status" value="1"/>
</dbReference>